<evidence type="ECO:0000256" key="8">
    <source>
        <dbReference type="ARBA" id="ARBA00047848"/>
    </source>
</evidence>
<dbReference type="InterPro" id="IPR001086">
    <property type="entry name" value="Preph_deHydtase"/>
</dbReference>
<dbReference type="SUPFAM" id="SSF55021">
    <property type="entry name" value="ACT-like"/>
    <property type="match status" value="1"/>
</dbReference>
<evidence type="ECO:0000256" key="2">
    <source>
        <dbReference type="ARBA" id="ARBA00013147"/>
    </source>
</evidence>
<dbReference type="NCBIfam" id="NF008865">
    <property type="entry name" value="PRK11898.1"/>
    <property type="match status" value="1"/>
</dbReference>
<dbReference type="InterPro" id="IPR018528">
    <property type="entry name" value="Preph_deHydtase_CS"/>
</dbReference>
<dbReference type="PANTHER" id="PTHR21022:SF19">
    <property type="entry name" value="PREPHENATE DEHYDRATASE-RELATED"/>
    <property type="match status" value="1"/>
</dbReference>
<dbReference type="SUPFAM" id="SSF53850">
    <property type="entry name" value="Periplasmic binding protein-like II"/>
    <property type="match status" value="1"/>
</dbReference>
<dbReference type="PROSITE" id="PS00858">
    <property type="entry name" value="PREPHENATE_DEHYDR_2"/>
    <property type="match status" value="1"/>
</dbReference>
<keyword evidence="13" id="KW-1185">Reference proteome</keyword>
<evidence type="ECO:0000256" key="9">
    <source>
        <dbReference type="RuleBase" id="RU361254"/>
    </source>
</evidence>
<protein>
    <recommendedName>
        <fullName evidence="3 9">Prephenate dehydratase</fullName>
        <shortName evidence="9">PDT</shortName>
        <ecNumber evidence="2 9">4.2.1.51</ecNumber>
    </recommendedName>
</protein>
<dbReference type="Proteomes" id="UP001596002">
    <property type="component" value="Unassembled WGS sequence"/>
</dbReference>
<gene>
    <name evidence="9 12" type="primary">pheA</name>
    <name evidence="12" type="ORF">ACFO8Q_20290</name>
</gene>
<dbReference type="CDD" id="cd04905">
    <property type="entry name" value="ACT_CM-PDT"/>
    <property type="match status" value="1"/>
</dbReference>
<dbReference type="Gene3D" id="3.40.190.10">
    <property type="entry name" value="Periplasmic binding protein-like II"/>
    <property type="match status" value="2"/>
</dbReference>
<evidence type="ECO:0000256" key="6">
    <source>
        <dbReference type="ARBA" id="ARBA00023222"/>
    </source>
</evidence>
<comment type="pathway">
    <text evidence="1 9">Amino-acid biosynthesis; L-phenylalanine biosynthesis; phenylpyruvate from prephenate: step 1/1.</text>
</comment>
<dbReference type="Pfam" id="PF00800">
    <property type="entry name" value="PDT"/>
    <property type="match status" value="1"/>
</dbReference>
<proteinExistence type="predicted"/>
<dbReference type="GO" id="GO:0004664">
    <property type="term" value="F:prephenate dehydratase activity"/>
    <property type="evidence" value="ECO:0007669"/>
    <property type="project" value="UniProtKB-EC"/>
</dbReference>
<evidence type="ECO:0000256" key="4">
    <source>
        <dbReference type="ARBA" id="ARBA00022605"/>
    </source>
</evidence>
<evidence type="ECO:0000259" key="10">
    <source>
        <dbReference type="PROSITE" id="PS51171"/>
    </source>
</evidence>
<feature type="domain" description="Prephenate dehydratase" evidence="10">
    <location>
        <begin position="5"/>
        <end position="183"/>
    </location>
</feature>
<dbReference type="CDD" id="cd13633">
    <property type="entry name" value="PBP2_Sa-PDT_like"/>
    <property type="match status" value="1"/>
</dbReference>
<evidence type="ECO:0000256" key="1">
    <source>
        <dbReference type="ARBA" id="ARBA00004741"/>
    </source>
</evidence>
<dbReference type="EMBL" id="JBHSHC010000142">
    <property type="protein sequence ID" value="MFC4769654.1"/>
    <property type="molecule type" value="Genomic_DNA"/>
</dbReference>
<dbReference type="Gene3D" id="3.30.70.260">
    <property type="match status" value="1"/>
</dbReference>
<keyword evidence="4 9" id="KW-0028">Amino-acid biosynthesis</keyword>
<dbReference type="PROSITE" id="PS00857">
    <property type="entry name" value="PREPHENATE_DEHYDR_1"/>
    <property type="match status" value="1"/>
</dbReference>
<dbReference type="PROSITE" id="PS51671">
    <property type="entry name" value="ACT"/>
    <property type="match status" value="1"/>
</dbReference>
<evidence type="ECO:0000259" key="11">
    <source>
        <dbReference type="PROSITE" id="PS51671"/>
    </source>
</evidence>
<accession>A0ABV9Q615</accession>
<evidence type="ECO:0000313" key="13">
    <source>
        <dbReference type="Proteomes" id="UP001596002"/>
    </source>
</evidence>
<comment type="caution">
    <text evidence="12">The sequence shown here is derived from an EMBL/GenBank/DDBJ whole genome shotgun (WGS) entry which is preliminary data.</text>
</comment>
<dbReference type="InterPro" id="IPR045865">
    <property type="entry name" value="ACT-like_dom_sf"/>
</dbReference>
<dbReference type="PROSITE" id="PS51171">
    <property type="entry name" value="PREPHENATE_DEHYDR_3"/>
    <property type="match status" value="1"/>
</dbReference>
<comment type="catalytic activity">
    <reaction evidence="8 9">
        <text>prephenate + H(+) = 3-phenylpyruvate + CO2 + H2O</text>
        <dbReference type="Rhea" id="RHEA:21648"/>
        <dbReference type="ChEBI" id="CHEBI:15377"/>
        <dbReference type="ChEBI" id="CHEBI:15378"/>
        <dbReference type="ChEBI" id="CHEBI:16526"/>
        <dbReference type="ChEBI" id="CHEBI:18005"/>
        <dbReference type="ChEBI" id="CHEBI:29934"/>
        <dbReference type="EC" id="4.2.1.51"/>
    </reaction>
</comment>
<evidence type="ECO:0000256" key="5">
    <source>
        <dbReference type="ARBA" id="ARBA00023141"/>
    </source>
</evidence>
<sequence>MIWVKVGYLGPRGTFSEEASLRYFAGKDVEWKMYPSIVDVLDAVQEQEIDCGVVPIENSIEGSVNTTMDGLAQDPDLFIEAELVLPIEQNLLVNEGTVLSDIKEIWSHPQALAQCRNFIRSLGVRVKTWDSTATAALELAECKRQDIGAIGNAWAAKNFGLHILQSNLQDMSENHTRFVVVRRGETALSRADKSMLLITLNEERAGALVHVLNIFAALELNLTRIESRPTRKKLGTYQFFIDVEAGVQEEDLQKAVSIIGTFGHQVRVLGSYMKDKKI</sequence>
<dbReference type="PANTHER" id="PTHR21022">
    <property type="entry name" value="PREPHENATE DEHYDRATASE P PROTEIN"/>
    <property type="match status" value="1"/>
</dbReference>
<organism evidence="12 13">
    <name type="scientific">Effusibacillus consociatus</name>
    <dbReference type="NCBI Taxonomy" id="1117041"/>
    <lineage>
        <taxon>Bacteria</taxon>
        <taxon>Bacillati</taxon>
        <taxon>Bacillota</taxon>
        <taxon>Bacilli</taxon>
        <taxon>Bacillales</taxon>
        <taxon>Alicyclobacillaceae</taxon>
        <taxon>Effusibacillus</taxon>
    </lineage>
</organism>
<dbReference type="Pfam" id="PF01842">
    <property type="entry name" value="ACT"/>
    <property type="match status" value="1"/>
</dbReference>
<evidence type="ECO:0000256" key="7">
    <source>
        <dbReference type="ARBA" id="ARBA00023239"/>
    </source>
</evidence>
<keyword evidence="6 9" id="KW-0584">Phenylalanine biosynthesis</keyword>
<feature type="domain" description="ACT" evidence="11">
    <location>
        <begin position="196"/>
        <end position="273"/>
    </location>
</feature>
<keyword evidence="5 9" id="KW-0057">Aromatic amino acid biosynthesis</keyword>
<dbReference type="EC" id="4.2.1.51" evidence="2 9"/>
<dbReference type="InterPro" id="IPR002912">
    <property type="entry name" value="ACT_dom"/>
</dbReference>
<dbReference type="RefSeq" id="WP_380028420.1">
    <property type="nucleotide sequence ID" value="NZ_JBHSHC010000142.1"/>
</dbReference>
<keyword evidence="7 9" id="KW-0456">Lyase</keyword>
<evidence type="ECO:0000256" key="3">
    <source>
        <dbReference type="ARBA" id="ARBA00021872"/>
    </source>
</evidence>
<evidence type="ECO:0000313" key="12">
    <source>
        <dbReference type="EMBL" id="MFC4769654.1"/>
    </source>
</evidence>
<name>A0ABV9Q615_9BACL</name>
<reference evidence="13" key="1">
    <citation type="journal article" date="2019" name="Int. J. Syst. Evol. Microbiol.">
        <title>The Global Catalogue of Microorganisms (GCM) 10K type strain sequencing project: providing services to taxonomists for standard genome sequencing and annotation.</title>
        <authorList>
            <consortium name="The Broad Institute Genomics Platform"/>
            <consortium name="The Broad Institute Genome Sequencing Center for Infectious Disease"/>
            <person name="Wu L."/>
            <person name="Ma J."/>
        </authorList>
    </citation>
    <scope>NUCLEOTIDE SEQUENCE [LARGE SCALE GENOMIC DNA]</scope>
    <source>
        <strain evidence="13">WYCCWR 12678</strain>
    </source>
</reference>